<dbReference type="RefSeq" id="WP_226726618.1">
    <property type="nucleotide sequence ID" value="NZ_JAJAUY010000028.1"/>
</dbReference>
<gene>
    <name evidence="2" type="ORF">LG632_10365</name>
</gene>
<evidence type="ECO:0000313" key="2">
    <source>
        <dbReference type="EMBL" id="MCB5179783.1"/>
    </source>
</evidence>
<dbReference type="PANTHER" id="PTHR35585:SF1">
    <property type="entry name" value="HHE DOMAIN PROTEIN (AFU_ORTHOLOGUE AFUA_4G00730)"/>
    <property type="match status" value="1"/>
</dbReference>
<feature type="domain" description="Hemerythrin-like" evidence="1">
    <location>
        <begin position="5"/>
        <end position="135"/>
    </location>
</feature>
<sequence>MSTDAIVMLREDHRRIRKLIRAYRAAGGGPGTGRAGEGTAADTGGRGEVMDELLHELTVHTYVEEEVVYPLVRRLVPETDSLVLEFHEEHHVADVLAAELAGMKPEDESFDAKARVMADAVERHMQSEEQQWFPRVRESLGRKELQAIGSRMAEVREKAPARPRQPLLRRVADALAA</sequence>
<name>A0ABS8B5B2_9ACTN</name>
<reference evidence="2 3" key="1">
    <citation type="submission" date="2021-10" db="EMBL/GenBank/DDBJ databases">
        <title>Streptomyces sp. strain SMC 277, a novel streptomycete isolated from soil.</title>
        <authorList>
            <person name="Chanama M."/>
        </authorList>
    </citation>
    <scope>NUCLEOTIDE SEQUENCE [LARGE SCALE GENOMIC DNA]</scope>
    <source>
        <strain evidence="2 3">SMC 277</strain>
    </source>
</reference>
<protein>
    <submittedName>
        <fullName evidence="2">Hemerythrin domain-containing protein</fullName>
    </submittedName>
</protein>
<dbReference type="Gene3D" id="1.20.120.520">
    <property type="entry name" value="nmb1532 protein domain like"/>
    <property type="match status" value="1"/>
</dbReference>
<dbReference type="EMBL" id="JAJAUY010000028">
    <property type="protein sequence ID" value="MCB5179783.1"/>
    <property type="molecule type" value="Genomic_DNA"/>
</dbReference>
<proteinExistence type="predicted"/>
<dbReference type="Proteomes" id="UP001199054">
    <property type="component" value="Unassembled WGS sequence"/>
</dbReference>
<dbReference type="Pfam" id="PF01814">
    <property type="entry name" value="Hemerythrin"/>
    <property type="match status" value="1"/>
</dbReference>
<dbReference type="InterPro" id="IPR012312">
    <property type="entry name" value="Hemerythrin-like"/>
</dbReference>
<evidence type="ECO:0000259" key="1">
    <source>
        <dbReference type="Pfam" id="PF01814"/>
    </source>
</evidence>
<accession>A0ABS8B5B2</accession>
<dbReference type="PANTHER" id="PTHR35585">
    <property type="entry name" value="HHE DOMAIN PROTEIN (AFU_ORTHOLOGUE AFUA_4G00730)"/>
    <property type="match status" value="1"/>
</dbReference>
<keyword evidence="3" id="KW-1185">Reference proteome</keyword>
<evidence type="ECO:0000313" key="3">
    <source>
        <dbReference type="Proteomes" id="UP001199054"/>
    </source>
</evidence>
<organism evidence="2 3">
    <name type="scientific">Streptomyces antimicrobicus</name>
    <dbReference type="NCBI Taxonomy" id="2883108"/>
    <lineage>
        <taxon>Bacteria</taxon>
        <taxon>Bacillati</taxon>
        <taxon>Actinomycetota</taxon>
        <taxon>Actinomycetes</taxon>
        <taxon>Kitasatosporales</taxon>
        <taxon>Streptomycetaceae</taxon>
        <taxon>Streptomyces</taxon>
    </lineage>
</organism>
<comment type="caution">
    <text evidence="2">The sequence shown here is derived from an EMBL/GenBank/DDBJ whole genome shotgun (WGS) entry which is preliminary data.</text>
</comment>